<reference evidence="1" key="2">
    <citation type="submission" date="2021-04" db="EMBL/GenBank/DDBJ databases">
        <authorList>
            <person name="Gilroy R."/>
        </authorList>
    </citation>
    <scope>NUCLEOTIDE SEQUENCE</scope>
    <source>
        <strain evidence="1">4376</strain>
    </source>
</reference>
<sequence length="569" mass="62355">MIDTADEAAVDEVTSFNLLDEPWVLCQTTNGAATLSIREIFDGSATVLKIVGDSPTQDYAVLRVLLAIYWRAHHHALAPQLKTKGDREAFSWSEWFEERLEEARESSRDDVVLRYLDTVEDRFDLLHPTQPFMQVADLHTESGKASEISRIIPEAEHDYFTMRTAAGRKELSFPEAARWLIHVHAYDYSGIKSGAVGDPRVKGGRGYPIGTGWTGMTGGTVIRGSNLLETMVLNSTPSAIFPEDFEDLPVWERKADTAQQRTVKDPQPTGAADLATWQSRRVRLFTQGDKVTAVLVSNGDRIPDAGKNVTVDPMTPYRFSPNQSKKGLLAYYAKPYETNRTMWKALDALIVTEGDAGFTDKNRAPIRPETLSFWAELAEDGIVEGVLDLSLVSMGYGAQSSSVATTTSTDIGIPLQALRSNELSDALRQDIRNAATDVSKAATALGAFSGQLLVASGGAYEFGADTADRLYALLEPLFIVWIRSVGRVEPDEHAAKWQREVKKNVFLIADELVRGAGPRALIGRTEGGEDGNSSGRIVSAATVYSALRRKIAEALPLAEETHTESRSSS</sequence>
<gene>
    <name evidence="1" type="primary">casA</name>
    <name evidence="1" type="ORF">H9867_05465</name>
</gene>
<dbReference type="Pfam" id="PF09481">
    <property type="entry name" value="CRISPR_Cse1"/>
    <property type="match status" value="1"/>
</dbReference>
<dbReference type="NCBIfam" id="TIGR02547">
    <property type="entry name" value="casA_cse1"/>
    <property type="match status" value="1"/>
</dbReference>
<dbReference type="Proteomes" id="UP000824189">
    <property type="component" value="Unassembled WGS sequence"/>
</dbReference>
<name>A0A9D1RZ28_9CORY</name>
<organism evidence="1 2">
    <name type="scientific">Candidatus Corynebacterium gallistercoris</name>
    <dbReference type="NCBI Taxonomy" id="2838530"/>
    <lineage>
        <taxon>Bacteria</taxon>
        <taxon>Bacillati</taxon>
        <taxon>Actinomycetota</taxon>
        <taxon>Actinomycetes</taxon>
        <taxon>Mycobacteriales</taxon>
        <taxon>Corynebacteriaceae</taxon>
        <taxon>Corynebacterium</taxon>
    </lineage>
</organism>
<proteinExistence type="predicted"/>
<dbReference type="Gene3D" id="1.10.132.100">
    <property type="match status" value="1"/>
</dbReference>
<dbReference type="AlphaFoldDB" id="A0A9D1RZ28"/>
<protein>
    <submittedName>
        <fullName evidence="1">Type I-E CRISPR-associated protein Cse1/CasA</fullName>
    </submittedName>
</protein>
<dbReference type="EMBL" id="DXFZ01000065">
    <property type="protein sequence ID" value="HIW95918.1"/>
    <property type="molecule type" value="Genomic_DNA"/>
</dbReference>
<dbReference type="InterPro" id="IPR013381">
    <property type="entry name" value="CRISPR-assoc_prot_Cse1"/>
</dbReference>
<reference evidence="1" key="1">
    <citation type="journal article" date="2021" name="PeerJ">
        <title>Extensive microbial diversity within the chicken gut microbiome revealed by metagenomics and culture.</title>
        <authorList>
            <person name="Gilroy R."/>
            <person name="Ravi A."/>
            <person name="Getino M."/>
            <person name="Pursley I."/>
            <person name="Horton D.L."/>
            <person name="Alikhan N.F."/>
            <person name="Baker D."/>
            <person name="Gharbi K."/>
            <person name="Hall N."/>
            <person name="Watson M."/>
            <person name="Adriaenssens E.M."/>
            <person name="Foster-Nyarko E."/>
            <person name="Jarju S."/>
            <person name="Secka A."/>
            <person name="Antonio M."/>
            <person name="Oren A."/>
            <person name="Chaudhuri R.R."/>
            <person name="La Ragione R."/>
            <person name="Hildebrand F."/>
            <person name="Pallen M.J."/>
        </authorList>
    </citation>
    <scope>NUCLEOTIDE SEQUENCE</scope>
    <source>
        <strain evidence="1">4376</strain>
    </source>
</reference>
<accession>A0A9D1RZ28</accession>
<evidence type="ECO:0000313" key="2">
    <source>
        <dbReference type="Proteomes" id="UP000824189"/>
    </source>
</evidence>
<comment type="caution">
    <text evidence="1">The sequence shown here is derived from an EMBL/GenBank/DDBJ whole genome shotgun (WGS) entry which is preliminary data.</text>
</comment>
<evidence type="ECO:0000313" key="1">
    <source>
        <dbReference type="EMBL" id="HIW95918.1"/>
    </source>
</evidence>